<accession>A0A8S3WAP8</accession>
<dbReference type="OrthoDB" id="7489520at2759"/>
<dbReference type="AlphaFoldDB" id="A0A8S3WAP8"/>
<organism evidence="2 3">
    <name type="scientific">Parnassius apollo</name>
    <name type="common">Apollo butterfly</name>
    <name type="synonym">Papilio apollo</name>
    <dbReference type="NCBI Taxonomy" id="110799"/>
    <lineage>
        <taxon>Eukaryota</taxon>
        <taxon>Metazoa</taxon>
        <taxon>Ecdysozoa</taxon>
        <taxon>Arthropoda</taxon>
        <taxon>Hexapoda</taxon>
        <taxon>Insecta</taxon>
        <taxon>Pterygota</taxon>
        <taxon>Neoptera</taxon>
        <taxon>Endopterygota</taxon>
        <taxon>Lepidoptera</taxon>
        <taxon>Glossata</taxon>
        <taxon>Ditrysia</taxon>
        <taxon>Papilionoidea</taxon>
        <taxon>Papilionidae</taxon>
        <taxon>Parnassiinae</taxon>
        <taxon>Parnassini</taxon>
        <taxon>Parnassius</taxon>
        <taxon>Parnassius</taxon>
    </lineage>
</organism>
<keyword evidence="3" id="KW-1185">Reference proteome</keyword>
<sequence>MEENNVGKHEQRGQHPPEELNVNPEENSSTKKDTSEIQALTIALKEALTTRGGPVAQPKYIHELPVAYYKM</sequence>
<evidence type="ECO:0000313" key="2">
    <source>
        <dbReference type="EMBL" id="CAG4949245.1"/>
    </source>
</evidence>
<evidence type="ECO:0000256" key="1">
    <source>
        <dbReference type="SAM" id="MobiDB-lite"/>
    </source>
</evidence>
<feature type="compositionally biased region" description="Basic and acidic residues" evidence="1">
    <location>
        <begin position="1"/>
        <end position="18"/>
    </location>
</feature>
<dbReference type="Proteomes" id="UP000691718">
    <property type="component" value="Unassembled WGS sequence"/>
</dbReference>
<reference evidence="2" key="1">
    <citation type="submission" date="2021-04" db="EMBL/GenBank/DDBJ databases">
        <authorList>
            <person name="Tunstrom K."/>
        </authorList>
    </citation>
    <scope>NUCLEOTIDE SEQUENCE</scope>
</reference>
<comment type="caution">
    <text evidence="2">The sequence shown here is derived from an EMBL/GenBank/DDBJ whole genome shotgun (WGS) entry which is preliminary data.</text>
</comment>
<proteinExistence type="predicted"/>
<gene>
    <name evidence="2" type="ORF">PAPOLLO_LOCUS3962</name>
</gene>
<dbReference type="EMBL" id="CAJQZP010000220">
    <property type="protein sequence ID" value="CAG4949245.1"/>
    <property type="molecule type" value="Genomic_DNA"/>
</dbReference>
<name>A0A8S3WAP8_PARAO</name>
<feature type="region of interest" description="Disordered" evidence="1">
    <location>
        <begin position="1"/>
        <end position="36"/>
    </location>
</feature>
<protein>
    <submittedName>
        <fullName evidence="2">(apollo) hypothetical protein</fullName>
    </submittedName>
</protein>
<evidence type="ECO:0000313" key="3">
    <source>
        <dbReference type="Proteomes" id="UP000691718"/>
    </source>
</evidence>